<feature type="domain" description="AMP-dependent synthetase/ligase" evidence="2">
    <location>
        <begin position="14"/>
        <end position="363"/>
    </location>
</feature>
<keyword evidence="5" id="KW-1185">Reference proteome</keyword>
<dbReference type="Proteomes" id="UP001219605">
    <property type="component" value="Chromosome"/>
</dbReference>
<dbReference type="InterPro" id="IPR042099">
    <property type="entry name" value="ANL_N_sf"/>
</dbReference>
<dbReference type="SUPFAM" id="SSF56801">
    <property type="entry name" value="Acetyl-CoA synthetase-like"/>
    <property type="match status" value="1"/>
</dbReference>
<evidence type="ECO:0000313" key="5">
    <source>
        <dbReference type="Proteomes" id="UP001219605"/>
    </source>
</evidence>
<evidence type="ECO:0000313" key="4">
    <source>
        <dbReference type="EMBL" id="WDZ85832.1"/>
    </source>
</evidence>
<dbReference type="InterPro" id="IPR010071">
    <property type="entry name" value="AA_adenyl_dom"/>
</dbReference>
<evidence type="ECO:0000259" key="2">
    <source>
        <dbReference type="Pfam" id="PF00501"/>
    </source>
</evidence>
<organism evidence="4 5">
    <name type="scientific">Micromonospora cathayae</name>
    <dbReference type="NCBI Taxonomy" id="3028804"/>
    <lineage>
        <taxon>Bacteria</taxon>
        <taxon>Bacillati</taxon>
        <taxon>Actinomycetota</taxon>
        <taxon>Actinomycetes</taxon>
        <taxon>Micromonosporales</taxon>
        <taxon>Micromonosporaceae</taxon>
        <taxon>Micromonospora</taxon>
    </lineage>
</organism>
<dbReference type="InterPro" id="IPR020845">
    <property type="entry name" value="AMP-binding_CS"/>
</dbReference>
<accession>A0ABY7ZS68</accession>
<name>A0ABY7ZS68_9ACTN</name>
<dbReference type="InterPro" id="IPR045851">
    <property type="entry name" value="AMP-bd_C_sf"/>
</dbReference>
<dbReference type="RefSeq" id="WP_275032587.1">
    <property type="nucleotide sequence ID" value="NZ_CP118615.1"/>
</dbReference>
<proteinExistence type="predicted"/>
<dbReference type="InterPro" id="IPR000873">
    <property type="entry name" value="AMP-dep_synth/lig_dom"/>
</dbReference>
<dbReference type="PROSITE" id="PS00455">
    <property type="entry name" value="AMP_BINDING"/>
    <property type="match status" value="1"/>
</dbReference>
<feature type="domain" description="AMP-binding enzyme C-terminal" evidence="3">
    <location>
        <begin position="422"/>
        <end position="496"/>
    </location>
</feature>
<reference evidence="4 5" key="1">
    <citation type="submission" date="2023-02" db="EMBL/GenBank/DDBJ databases">
        <authorList>
            <person name="Mo P."/>
        </authorList>
    </citation>
    <scope>NUCLEOTIDE SEQUENCE [LARGE SCALE GENOMIC DNA]</scope>
    <source>
        <strain evidence="4 5">HUAS 3</strain>
    </source>
</reference>
<dbReference type="NCBIfam" id="TIGR01733">
    <property type="entry name" value="AA-adenyl-dom"/>
    <property type="match status" value="1"/>
</dbReference>
<sequence length="512" mass="55186">MTGTDTLVSRFVAVARADPDRPAVSDGGFSVRYAELDGWSDTVCAELVRAGARPGDLVGISLRRGAPVVAAVLGVLKAGCGYVPLDPDYPVARLRFMIEDAGVAAVLVDDGTPAAVADGTTAVRMPGPEQRATAGRGGDASVPDGLAYVIYTSGSTGVPKGVPIRHRHVLALLDSARRHLPLGPDETWTLFHSYSFDFSVWEIWGALLFGGRLVCVSDLVRISGDAFHDLLVRERVTMVNIVPSVFRHLLVDNGRPAAELSVRRVVFGGEAVDPTSVSRWLARFAPARPPEMINMYGITESTVHVTYRRITGADLRRSGPGTVIGRPLAHLSVTLRDEHGRRVPPGERGEMYIAGTGVTDGYLRREELSAERFPLLDDGAGPVRYFRSGDLASWSDSDGGLVFHGRIDDQVQFLGFRVELGEIESALRAAPLVRDAAVVLDEEAGEPVLSAFVVPAPDATLAVRELRRTLLATLPRHMVPKRIRRIDALPRTSSGKTDRRALLARPDGHPSG</sequence>
<protein>
    <submittedName>
        <fullName evidence="4">Amino acid adenylation domain-containing protein</fullName>
    </submittedName>
</protein>
<dbReference type="PANTHER" id="PTHR45527">
    <property type="entry name" value="NONRIBOSOMAL PEPTIDE SYNTHETASE"/>
    <property type="match status" value="1"/>
</dbReference>
<dbReference type="PANTHER" id="PTHR45527:SF1">
    <property type="entry name" value="FATTY ACID SYNTHASE"/>
    <property type="match status" value="1"/>
</dbReference>
<dbReference type="Gene3D" id="3.30.300.30">
    <property type="match status" value="1"/>
</dbReference>
<gene>
    <name evidence="4" type="ORF">PVK37_05200</name>
</gene>
<dbReference type="EMBL" id="CP118615">
    <property type="protein sequence ID" value="WDZ85832.1"/>
    <property type="molecule type" value="Genomic_DNA"/>
</dbReference>
<dbReference type="Gene3D" id="3.40.50.12780">
    <property type="entry name" value="N-terminal domain of ligase-like"/>
    <property type="match status" value="1"/>
</dbReference>
<feature type="region of interest" description="Disordered" evidence="1">
    <location>
        <begin position="490"/>
        <end position="512"/>
    </location>
</feature>
<dbReference type="InterPro" id="IPR025110">
    <property type="entry name" value="AMP-bd_C"/>
</dbReference>
<dbReference type="Pfam" id="PF00501">
    <property type="entry name" value="AMP-binding"/>
    <property type="match status" value="1"/>
</dbReference>
<evidence type="ECO:0000259" key="3">
    <source>
        <dbReference type="Pfam" id="PF13193"/>
    </source>
</evidence>
<evidence type="ECO:0000256" key="1">
    <source>
        <dbReference type="SAM" id="MobiDB-lite"/>
    </source>
</evidence>
<dbReference type="Pfam" id="PF13193">
    <property type="entry name" value="AMP-binding_C"/>
    <property type="match status" value="1"/>
</dbReference>